<dbReference type="Proteomes" id="UP001301958">
    <property type="component" value="Unassembled WGS sequence"/>
</dbReference>
<evidence type="ECO:0000313" key="5">
    <source>
        <dbReference type="Proteomes" id="UP001301958"/>
    </source>
</evidence>
<feature type="region of interest" description="Disordered" evidence="3">
    <location>
        <begin position="1"/>
        <end position="37"/>
    </location>
</feature>
<feature type="compositionally biased region" description="Basic and acidic residues" evidence="3">
    <location>
        <begin position="525"/>
        <end position="536"/>
    </location>
</feature>
<organism evidence="4 5">
    <name type="scientific">Podospora fimiseda</name>
    <dbReference type="NCBI Taxonomy" id="252190"/>
    <lineage>
        <taxon>Eukaryota</taxon>
        <taxon>Fungi</taxon>
        <taxon>Dikarya</taxon>
        <taxon>Ascomycota</taxon>
        <taxon>Pezizomycotina</taxon>
        <taxon>Sordariomycetes</taxon>
        <taxon>Sordariomycetidae</taxon>
        <taxon>Sordariales</taxon>
        <taxon>Podosporaceae</taxon>
        <taxon>Podospora</taxon>
    </lineage>
</organism>
<feature type="region of interest" description="Disordered" evidence="3">
    <location>
        <begin position="177"/>
        <end position="208"/>
    </location>
</feature>
<dbReference type="PRINTS" id="PR00449">
    <property type="entry name" value="RASTRNSFRMNG"/>
</dbReference>
<dbReference type="AlphaFoldDB" id="A0AAN7BT18"/>
<dbReference type="PROSITE" id="PS51419">
    <property type="entry name" value="RAB"/>
    <property type="match status" value="1"/>
</dbReference>
<gene>
    <name evidence="4" type="ORF">QBC38DRAFT_498043</name>
</gene>
<reference evidence="4" key="1">
    <citation type="journal article" date="2023" name="Mol. Phylogenet. Evol.">
        <title>Genome-scale phylogeny and comparative genomics of the fungal order Sordariales.</title>
        <authorList>
            <person name="Hensen N."/>
            <person name="Bonometti L."/>
            <person name="Westerberg I."/>
            <person name="Brannstrom I.O."/>
            <person name="Guillou S."/>
            <person name="Cros-Aarteil S."/>
            <person name="Calhoun S."/>
            <person name="Haridas S."/>
            <person name="Kuo A."/>
            <person name="Mondo S."/>
            <person name="Pangilinan J."/>
            <person name="Riley R."/>
            <person name="LaButti K."/>
            <person name="Andreopoulos B."/>
            <person name="Lipzen A."/>
            <person name="Chen C."/>
            <person name="Yan M."/>
            <person name="Daum C."/>
            <person name="Ng V."/>
            <person name="Clum A."/>
            <person name="Steindorff A."/>
            <person name="Ohm R.A."/>
            <person name="Martin F."/>
            <person name="Silar P."/>
            <person name="Natvig D.O."/>
            <person name="Lalanne C."/>
            <person name="Gautier V."/>
            <person name="Ament-Velasquez S.L."/>
            <person name="Kruys A."/>
            <person name="Hutchinson M.I."/>
            <person name="Powell A.J."/>
            <person name="Barry K."/>
            <person name="Miller A.N."/>
            <person name="Grigoriev I.V."/>
            <person name="Debuchy R."/>
            <person name="Gladieux P."/>
            <person name="Hiltunen Thoren M."/>
            <person name="Johannesson H."/>
        </authorList>
    </citation>
    <scope>NUCLEOTIDE SEQUENCE</scope>
    <source>
        <strain evidence="4">CBS 990.96</strain>
    </source>
</reference>
<keyword evidence="5" id="KW-1185">Reference proteome</keyword>
<dbReference type="Gene3D" id="3.40.50.300">
    <property type="entry name" value="P-loop containing nucleotide triphosphate hydrolases"/>
    <property type="match status" value="1"/>
</dbReference>
<keyword evidence="1" id="KW-0547">Nucleotide-binding</keyword>
<evidence type="ECO:0000256" key="3">
    <source>
        <dbReference type="SAM" id="MobiDB-lite"/>
    </source>
</evidence>
<dbReference type="GO" id="GO:0005525">
    <property type="term" value="F:GTP binding"/>
    <property type="evidence" value="ECO:0007669"/>
    <property type="project" value="UniProtKB-KW"/>
</dbReference>
<accession>A0AAN7BT18</accession>
<dbReference type="SMART" id="SM00174">
    <property type="entry name" value="RHO"/>
    <property type="match status" value="1"/>
</dbReference>
<keyword evidence="2" id="KW-0342">GTP-binding</keyword>
<dbReference type="EMBL" id="MU865313">
    <property type="protein sequence ID" value="KAK4228941.1"/>
    <property type="molecule type" value="Genomic_DNA"/>
</dbReference>
<name>A0AAN7BT18_9PEZI</name>
<dbReference type="Pfam" id="PF00071">
    <property type="entry name" value="Ras"/>
    <property type="match status" value="1"/>
</dbReference>
<keyword evidence="4" id="KW-0378">Hydrolase</keyword>
<dbReference type="GO" id="GO:0003924">
    <property type="term" value="F:GTPase activity"/>
    <property type="evidence" value="ECO:0007669"/>
    <property type="project" value="InterPro"/>
</dbReference>
<reference evidence="4" key="2">
    <citation type="submission" date="2023-05" db="EMBL/GenBank/DDBJ databases">
        <authorList>
            <consortium name="Lawrence Berkeley National Laboratory"/>
            <person name="Steindorff A."/>
            <person name="Hensen N."/>
            <person name="Bonometti L."/>
            <person name="Westerberg I."/>
            <person name="Brannstrom I.O."/>
            <person name="Guillou S."/>
            <person name="Cros-Aarteil S."/>
            <person name="Calhoun S."/>
            <person name="Haridas S."/>
            <person name="Kuo A."/>
            <person name="Mondo S."/>
            <person name="Pangilinan J."/>
            <person name="Riley R."/>
            <person name="Labutti K."/>
            <person name="Andreopoulos B."/>
            <person name="Lipzen A."/>
            <person name="Chen C."/>
            <person name="Yanf M."/>
            <person name="Daum C."/>
            <person name="Ng V."/>
            <person name="Clum A."/>
            <person name="Ohm R."/>
            <person name="Martin F."/>
            <person name="Silar P."/>
            <person name="Natvig D."/>
            <person name="Lalanne C."/>
            <person name="Gautier V."/>
            <person name="Ament-Velasquez S.L."/>
            <person name="Kruys A."/>
            <person name="Hutchinson M.I."/>
            <person name="Powell A.J."/>
            <person name="Barry K."/>
            <person name="Miller A.N."/>
            <person name="Grigoriev I.V."/>
            <person name="Debuchy R."/>
            <person name="Gladieux P."/>
            <person name="Thoren M.H."/>
            <person name="Johannesson H."/>
        </authorList>
    </citation>
    <scope>NUCLEOTIDE SEQUENCE</scope>
    <source>
        <strain evidence="4">CBS 990.96</strain>
    </source>
</reference>
<protein>
    <submittedName>
        <fullName evidence="4">P-loop containing nucleoside triphosphate hydrolase protein</fullName>
    </submittedName>
</protein>
<sequence>MALGRPNVPLQMVGGRPQPGSEFRSRPATPSMVEFASPATPRSLLRVKRSSMPLPPVEEYSPLPWSPPVREYTPMPWTPPAPPPDDRPPVVYSRHIKVPRAREARIYMSPGVGFSELSRLASRARLPVAASNSNLNGRLYGQPVEVRPGRIDYKTTSRMEDWLSDLEALSLEPKVPVPLDATSSVGGEAGSSRADDNDGNLPGENRRVGFKGEIEGRRNNKRTAPMDIDQLMSEYDQPRTKRARLAESINSMFKRTTTAMSRAGSRLSRGDTLDVFTMRANTPFSLVSRANAQPERRRIKICLLGDSGAGKTAFLNRLIYGNFSPTEPSAATDYRMLNTWFGKTKEVVNVELWEFPGDMLPSQRNVHMMSTFFNAAILCYSIEKVENVDSLSKVWKFVLDVSLHDRPVFVLGLKKDLRPKFPGLGLSFLPSTETITAQKGCDAATAISANGFGECSAKTGENCLEAWEGITDFVLSALIDTEKGLSKNRGQVNREHVKDSAKETVRGAGRAVNKAFSWVPKLGKKMKDTKDQEKQKRGSAGSLATIAARNRMSR</sequence>
<proteinExistence type="predicted"/>
<dbReference type="SUPFAM" id="SSF52540">
    <property type="entry name" value="P-loop containing nucleoside triphosphate hydrolases"/>
    <property type="match status" value="1"/>
</dbReference>
<evidence type="ECO:0000313" key="4">
    <source>
        <dbReference type="EMBL" id="KAK4228941.1"/>
    </source>
</evidence>
<comment type="caution">
    <text evidence="4">The sequence shown here is derived from an EMBL/GenBank/DDBJ whole genome shotgun (WGS) entry which is preliminary data.</text>
</comment>
<dbReference type="SMART" id="SM00175">
    <property type="entry name" value="RAB"/>
    <property type="match status" value="1"/>
</dbReference>
<dbReference type="PANTHER" id="PTHR24073">
    <property type="entry name" value="DRAB5-RELATED"/>
    <property type="match status" value="1"/>
</dbReference>
<dbReference type="InterPro" id="IPR001806">
    <property type="entry name" value="Small_GTPase"/>
</dbReference>
<feature type="region of interest" description="Disordered" evidence="3">
    <location>
        <begin position="524"/>
        <end position="554"/>
    </location>
</feature>
<evidence type="ECO:0000256" key="2">
    <source>
        <dbReference type="ARBA" id="ARBA00023134"/>
    </source>
</evidence>
<evidence type="ECO:0000256" key="1">
    <source>
        <dbReference type="ARBA" id="ARBA00022741"/>
    </source>
</evidence>
<dbReference type="InterPro" id="IPR027417">
    <property type="entry name" value="P-loop_NTPase"/>
</dbReference>